<dbReference type="EMBL" id="DACSWI010000001">
    <property type="protein sequence ID" value="HAT3808002.1"/>
    <property type="molecule type" value="Genomic_DNA"/>
</dbReference>
<dbReference type="AlphaFoldDB" id="A0AAN5MCW2"/>
<dbReference type="InterPro" id="IPR007530">
    <property type="entry name" value="Aminoglycoside_adenylylTfrase"/>
</dbReference>
<dbReference type="Gene3D" id="3.30.460.10">
    <property type="entry name" value="Beta Polymerase, domain 2"/>
    <property type="match status" value="1"/>
</dbReference>
<dbReference type="Pfam" id="PF04439">
    <property type="entry name" value="Adenyl_transf"/>
    <property type="match status" value="1"/>
</dbReference>
<proteinExistence type="predicted"/>
<comment type="caution">
    <text evidence="1">The sequence shown here is derived from an EMBL/GenBank/DDBJ whole genome shotgun (WGS) entry which is preliminary data.</text>
</comment>
<protein>
    <submittedName>
        <fullName evidence="1">Aminoglycoside 6-adenylyltransferase</fullName>
    </submittedName>
</protein>
<dbReference type="SUPFAM" id="SSF81301">
    <property type="entry name" value="Nucleotidyltransferase"/>
    <property type="match status" value="1"/>
</dbReference>
<dbReference type="Gene3D" id="1.20.120.330">
    <property type="entry name" value="Nucleotidyltransferases domain 2"/>
    <property type="match status" value="1"/>
</dbReference>
<dbReference type="Proteomes" id="UP000865968">
    <property type="component" value="Unassembled WGS sequence"/>
</dbReference>
<reference evidence="1" key="1">
    <citation type="journal article" date="2018" name="Genome Biol.">
        <title>SKESA: strategic k-mer extension for scrupulous assemblies.</title>
        <authorList>
            <person name="Souvorov A."/>
            <person name="Agarwala R."/>
            <person name="Lipman D.J."/>
        </authorList>
    </citation>
    <scope>NUCLEOTIDE SEQUENCE</scope>
    <source>
        <strain evidence="1">Morganella morganii ARLG-3209</strain>
    </source>
</reference>
<dbReference type="InterPro" id="IPR043519">
    <property type="entry name" value="NT_sf"/>
</dbReference>
<evidence type="ECO:0000313" key="1">
    <source>
        <dbReference type="EMBL" id="HAT3808002.1"/>
    </source>
</evidence>
<organism evidence="1 2">
    <name type="scientific">Morganella morganii</name>
    <name type="common">Proteus morganii</name>
    <dbReference type="NCBI Taxonomy" id="582"/>
    <lineage>
        <taxon>Bacteria</taxon>
        <taxon>Pseudomonadati</taxon>
        <taxon>Pseudomonadota</taxon>
        <taxon>Gammaproteobacteria</taxon>
        <taxon>Enterobacterales</taxon>
        <taxon>Morganellaceae</taxon>
        <taxon>Morganella</taxon>
    </lineage>
</organism>
<reference evidence="1" key="2">
    <citation type="submission" date="2020-10" db="EMBL/GenBank/DDBJ databases">
        <authorList>
            <consortium name="NCBI Pathogen Detection Project"/>
        </authorList>
    </citation>
    <scope>NUCLEOTIDE SEQUENCE</scope>
    <source>
        <strain evidence="1">Morganella morganii ARLG-3209</strain>
    </source>
</reference>
<evidence type="ECO:0000313" key="2">
    <source>
        <dbReference type="Proteomes" id="UP000865968"/>
    </source>
</evidence>
<accession>A0AAN5MCW2</accession>
<gene>
    <name evidence="1" type="ORF">I8608_000807</name>
</gene>
<sequence length="291" mass="33193">MMRTDNDIYRAIQDYVRADDNIRAAVLNGSRANKQVAADKYQDFDIVFFVHNIEAAKFPALRESFFGVPVLQQCPDDMLLGNEGMPPRAAYTLLMIYEDGHRIDLTLFPLTHFASDYRHDSLTIPLADKDGLFADTAPADESSYFITPPDARLFAETANEFWWCVTNVAKGLARREITFAKAMTENVVRPAFMQMLDWKTGYTNGFNLTTGKDGKYLSRYLTTSEMQTVLGTYSDAEPENNWQALFLMCRLFREYQTTIAELSGLEINTRECDASVRYLRMVYNDSLLSSV</sequence>
<name>A0AAN5MCW2_MORMO</name>
<dbReference type="SUPFAM" id="SSF81631">
    <property type="entry name" value="PAP/OAS1 substrate-binding domain"/>
    <property type="match status" value="1"/>
</dbReference>